<evidence type="ECO:0000313" key="2">
    <source>
        <dbReference type="Proteomes" id="UP000054279"/>
    </source>
</evidence>
<protein>
    <submittedName>
        <fullName evidence="1">Uncharacterized protein</fullName>
    </submittedName>
</protein>
<organism evidence="1 2">
    <name type="scientific">Sphaerobolus stellatus (strain SS14)</name>
    <dbReference type="NCBI Taxonomy" id="990650"/>
    <lineage>
        <taxon>Eukaryota</taxon>
        <taxon>Fungi</taxon>
        <taxon>Dikarya</taxon>
        <taxon>Basidiomycota</taxon>
        <taxon>Agaricomycotina</taxon>
        <taxon>Agaricomycetes</taxon>
        <taxon>Phallomycetidae</taxon>
        <taxon>Geastrales</taxon>
        <taxon>Sphaerobolaceae</taxon>
        <taxon>Sphaerobolus</taxon>
    </lineage>
</organism>
<dbReference type="AlphaFoldDB" id="A0A0C9USZ1"/>
<gene>
    <name evidence="1" type="ORF">M422DRAFT_259343</name>
</gene>
<dbReference type="Proteomes" id="UP000054279">
    <property type="component" value="Unassembled WGS sequence"/>
</dbReference>
<keyword evidence="2" id="KW-1185">Reference proteome</keyword>
<name>A0A0C9USZ1_SPHS4</name>
<evidence type="ECO:0000313" key="1">
    <source>
        <dbReference type="EMBL" id="KIJ37959.1"/>
    </source>
</evidence>
<dbReference type="HOGENOM" id="CLU_1679084_0_0_1"/>
<proteinExistence type="predicted"/>
<sequence>MEENGSKIIGTVMKNCKKVEVLERIQPDVNMVKRVVKNISNLKRIILRVNNNPFVHFPLPTFVRKNPLTLPSSQKTLSLLSPLKSLSARDVIQDPPYNPGNLVVIHPYDILNSLPAVKAARQVLKGPEEKRRLEVIYMWTEEPRPDVLLKRGINDVG</sequence>
<reference evidence="1 2" key="1">
    <citation type="submission" date="2014-06" db="EMBL/GenBank/DDBJ databases">
        <title>Evolutionary Origins and Diversification of the Mycorrhizal Mutualists.</title>
        <authorList>
            <consortium name="DOE Joint Genome Institute"/>
            <consortium name="Mycorrhizal Genomics Consortium"/>
            <person name="Kohler A."/>
            <person name="Kuo A."/>
            <person name="Nagy L.G."/>
            <person name="Floudas D."/>
            <person name="Copeland A."/>
            <person name="Barry K.W."/>
            <person name="Cichocki N."/>
            <person name="Veneault-Fourrey C."/>
            <person name="LaButti K."/>
            <person name="Lindquist E.A."/>
            <person name="Lipzen A."/>
            <person name="Lundell T."/>
            <person name="Morin E."/>
            <person name="Murat C."/>
            <person name="Riley R."/>
            <person name="Ohm R."/>
            <person name="Sun H."/>
            <person name="Tunlid A."/>
            <person name="Henrissat B."/>
            <person name="Grigoriev I.V."/>
            <person name="Hibbett D.S."/>
            <person name="Martin F."/>
        </authorList>
    </citation>
    <scope>NUCLEOTIDE SEQUENCE [LARGE SCALE GENOMIC DNA]</scope>
    <source>
        <strain evidence="1 2">SS14</strain>
    </source>
</reference>
<dbReference type="EMBL" id="KN837164">
    <property type="protein sequence ID" value="KIJ37959.1"/>
    <property type="molecule type" value="Genomic_DNA"/>
</dbReference>
<accession>A0A0C9USZ1</accession>